<dbReference type="RefSeq" id="WP_343954105.1">
    <property type="nucleotide sequence ID" value="NZ_BAAAHQ010000042.1"/>
</dbReference>
<keyword evidence="3" id="KW-1185">Reference proteome</keyword>
<reference evidence="2 3" key="1">
    <citation type="journal article" date="2019" name="Int. J. Syst. Evol. Microbiol.">
        <title>The Global Catalogue of Microorganisms (GCM) 10K type strain sequencing project: providing services to taxonomists for standard genome sequencing and annotation.</title>
        <authorList>
            <consortium name="The Broad Institute Genomics Platform"/>
            <consortium name="The Broad Institute Genome Sequencing Center for Infectious Disease"/>
            <person name="Wu L."/>
            <person name="Ma J."/>
        </authorList>
    </citation>
    <scope>NUCLEOTIDE SEQUENCE [LARGE SCALE GENOMIC DNA]</scope>
    <source>
        <strain evidence="2 3">JCM 11136</strain>
    </source>
</reference>
<dbReference type="Proteomes" id="UP001501578">
    <property type="component" value="Unassembled WGS sequence"/>
</dbReference>
<feature type="region of interest" description="Disordered" evidence="1">
    <location>
        <begin position="1"/>
        <end position="29"/>
    </location>
</feature>
<evidence type="ECO:0000313" key="3">
    <source>
        <dbReference type="Proteomes" id="UP001501578"/>
    </source>
</evidence>
<organism evidence="2 3">
    <name type="scientific">Nonomuraea longicatena</name>
    <dbReference type="NCBI Taxonomy" id="83682"/>
    <lineage>
        <taxon>Bacteria</taxon>
        <taxon>Bacillati</taxon>
        <taxon>Actinomycetota</taxon>
        <taxon>Actinomycetes</taxon>
        <taxon>Streptosporangiales</taxon>
        <taxon>Streptosporangiaceae</taxon>
        <taxon>Nonomuraea</taxon>
    </lineage>
</organism>
<accession>A0ABN1QWN8</accession>
<sequence>MPIPRRAGRFPSARPSRVPRRRPAPGTRPPLRAALVLLAAPLVLAGCARTPEDIAPAENPPEVSAEVRGLRVPLDDFMLSRLDIQTIEYAEDLLTRACMRGSGFGWEMLPPPARTDTDPLHRRRYGVIEPEVAGRYGYHLPPLAPDQRAREQVWRRRDTLPPAERRAAYGHGGCRDNARTRLAEGVPKLDRQRLNGFIGGTFEASQRVPAVVEVFGAWSRCMKAKGFTYGMPLDAAADPAWTRSAQAAPQEIAVAEADVGCKRKTDLVAVWSSAESKVQLDAIATHRADFDRFRQARDAELRAAEQVIGNA</sequence>
<dbReference type="EMBL" id="BAAAHQ010000042">
    <property type="protein sequence ID" value="GAA0948485.1"/>
    <property type="molecule type" value="Genomic_DNA"/>
</dbReference>
<evidence type="ECO:0000313" key="2">
    <source>
        <dbReference type="EMBL" id="GAA0948485.1"/>
    </source>
</evidence>
<name>A0ABN1QWN8_9ACTN</name>
<evidence type="ECO:0000256" key="1">
    <source>
        <dbReference type="SAM" id="MobiDB-lite"/>
    </source>
</evidence>
<protein>
    <recommendedName>
        <fullName evidence="4">Lipoprotein</fullName>
    </recommendedName>
</protein>
<proteinExistence type="predicted"/>
<comment type="caution">
    <text evidence="2">The sequence shown here is derived from an EMBL/GenBank/DDBJ whole genome shotgun (WGS) entry which is preliminary data.</text>
</comment>
<gene>
    <name evidence="2" type="ORF">GCM10009560_65900</name>
</gene>
<evidence type="ECO:0008006" key="4">
    <source>
        <dbReference type="Google" id="ProtNLM"/>
    </source>
</evidence>